<dbReference type="RefSeq" id="XP_029229257.1">
    <property type="nucleotide sequence ID" value="XM_029370579.1"/>
</dbReference>
<gene>
    <name evidence="3" type="ORF">Tco025E_03661</name>
</gene>
<dbReference type="GeneID" id="40317272"/>
<evidence type="ECO:0000313" key="4">
    <source>
        <dbReference type="Proteomes" id="UP000284403"/>
    </source>
</evidence>
<feature type="compositionally biased region" description="Pro residues" evidence="1">
    <location>
        <begin position="102"/>
        <end position="116"/>
    </location>
</feature>
<evidence type="ECO:0000256" key="1">
    <source>
        <dbReference type="SAM" id="MobiDB-lite"/>
    </source>
</evidence>
<evidence type="ECO:0000259" key="2">
    <source>
        <dbReference type="Pfam" id="PF08530"/>
    </source>
</evidence>
<dbReference type="Pfam" id="PF08530">
    <property type="entry name" value="PepX_C"/>
    <property type="match status" value="1"/>
</dbReference>
<dbReference type="GO" id="GO:0008239">
    <property type="term" value="F:dipeptidyl-peptidase activity"/>
    <property type="evidence" value="ECO:0007669"/>
    <property type="project" value="InterPro"/>
</dbReference>
<feature type="domain" description="Xaa-Pro dipeptidyl-peptidase C-terminal" evidence="2">
    <location>
        <begin position="1"/>
        <end position="89"/>
    </location>
</feature>
<feature type="compositionally biased region" description="Polar residues" evidence="1">
    <location>
        <begin position="149"/>
        <end position="158"/>
    </location>
</feature>
<evidence type="ECO:0000313" key="3">
    <source>
        <dbReference type="EMBL" id="RNF20644.1"/>
    </source>
</evidence>
<dbReference type="Gene3D" id="2.60.120.260">
    <property type="entry name" value="Galactose-binding domain-like"/>
    <property type="match status" value="1"/>
</dbReference>
<protein>
    <submittedName>
        <fullName evidence="3">Dipeptidyl-peptidase</fullName>
    </submittedName>
</protein>
<sequence length="158" mass="17043">MLFAQLSDVAPDGAVSRVSFGVKDLTQAAGDDRIEYLQQGRRVRARALLNYCAHRFGTGHRLRLSLANGHWPTFWVPPGANTLALDLRTAALLLPTFRGPPIAGPDPQPEAAPPTPSQSCLRGMWTAPSRTTSPRTSGRALQKAWAASSARTSTVSKR</sequence>
<comment type="caution">
    <text evidence="3">The sequence shown here is derived from an EMBL/GenBank/DDBJ whole genome shotgun (WGS) entry which is preliminary data.</text>
</comment>
<keyword evidence="4" id="KW-1185">Reference proteome</keyword>
<dbReference type="EMBL" id="MKKU01000174">
    <property type="protein sequence ID" value="RNF20644.1"/>
    <property type="molecule type" value="Genomic_DNA"/>
</dbReference>
<dbReference type="AlphaFoldDB" id="A0A3R7PIW9"/>
<dbReference type="InterPro" id="IPR013736">
    <property type="entry name" value="Xaa-Pro_dipept_C"/>
</dbReference>
<name>A0A3R7PIW9_9TRYP</name>
<reference evidence="3 4" key="1">
    <citation type="journal article" date="2018" name="BMC Genomics">
        <title>Genomic comparison of Trypanosoma conorhini and Trypanosoma rangeli to Trypanosoma cruzi strains of high and low virulence.</title>
        <authorList>
            <person name="Bradwell K.R."/>
            <person name="Koparde V.N."/>
            <person name="Matveyev A.V."/>
            <person name="Serrano M.G."/>
            <person name="Alves J.M."/>
            <person name="Parikh H."/>
            <person name="Huang B."/>
            <person name="Lee V."/>
            <person name="Espinosa-Alvarez O."/>
            <person name="Ortiz P.A."/>
            <person name="Costa-Martins A.G."/>
            <person name="Teixeira M.M."/>
            <person name="Buck G.A."/>
        </authorList>
    </citation>
    <scope>NUCLEOTIDE SEQUENCE [LARGE SCALE GENOMIC DNA]</scope>
    <source>
        <strain evidence="3 4">025E</strain>
    </source>
</reference>
<dbReference type="Proteomes" id="UP000284403">
    <property type="component" value="Unassembled WGS sequence"/>
</dbReference>
<proteinExistence type="predicted"/>
<organism evidence="3 4">
    <name type="scientific">Trypanosoma conorhini</name>
    <dbReference type="NCBI Taxonomy" id="83891"/>
    <lineage>
        <taxon>Eukaryota</taxon>
        <taxon>Discoba</taxon>
        <taxon>Euglenozoa</taxon>
        <taxon>Kinetoplastea</taxon>
        <taxon>Metakinetoplastina</taxon>
        <taxon>Trypanosomatida</taxon>
        <taxon>Trypanosomatidae</taxon>
        <taxon>Trypanosoma</taxon>
    </lineage>
</organism>
<dbReference type="InterPro" id="IPR008979">
    <property type="entry name" value="Galactose-bd-like_sf"/>
</dbReference>
<feature type="compositionally biased region" description="Low complexity" evidence="1">
    <location>
        <begin position="128"/>
        <end position="137"/>
    </location>
</feature>
<dbReference type="SUPFAM" id="SSF49785">
    <property type="entry name" value="Galactose-binding domain-like"/>
    <property type="match status" value="1"/>
</dbReference>
<accession>A0A3R7PIW9</accession>
<feature type="region of interest" description="Disordered" evidence="1">
    <location>
        <begin position="98"/>
        <end position="158"/>
    </location>
</feature>
<dbReference type="OrthoDB" id="416441at2759"/>